<evidence type="ECO:0000313" key="8">
    <source>
        <dbReference type="EMBL" id="CTQ74575.1"/>
    </source>
</evidence>
<keyword evidence="9" id="KW-1185">Reference proteome</keyword>
<gene>
    <name evidence="8" type="primary">rfbD</name>
    <name evidence="8" type="ORF">LA5096_04101</name>
</gene>
<evidence type="ECO:0000313" key="9">
    <source>
        <dbReference type="Proteomes" id="UP000049983"/>
    </source>
</evidence>
<comment type="catalytic activity">
    <reaction evidence="5 6">
        <text>dTDP-beta-L-rhamnose + NADP(+) = dTDP-4-dehydro-beta-L-rhamnose + NADPH + H(+)</text>
        <dbReference type="Rhea" id="RHEA:21796"/>
        <dbReference type="ChEBI" id="CHEBI:15378"/>
        <dbReference type="ChEBI" id="CHEBI:57510"/>
        <dbReference type="ChEBI" id="CHEBI:57783"/>
        <dbReference type="ChEBI" id="CHEBI:58349"/>
        <dbReference type="ChEBI" id="CHEBI:62830"/>
        <dbReference type="EC" id="1.1.1.133"/>
    </reaction>
</comment>
<dbReference type="GeneID" id="97671415"/>
<comment type="pathway">
    <text evidence="1 6">Carbohydrate biosynthesis; dTDP-L-rhamnose biosynthesis.</text>
</comment>
<dbReference type="Gene3D" id="3.40.50.720">
    <property type="entry name" value="NAD(P)-binding Rossmann-like Domain"/>
    <property type="match status" value="1"/>
</dbReference>
<dbReference type="InterPro" id="IPR029903">
    <property type="entry name" value="RmlD-like-bd"/>
</dbReference>
<dbReference type="GO" id="GO:0019305">
    <property type="term" value="P:dTDP-rhamnose biosynthetic process"/>
    <property type="evidence" value="ECO:0007669"/>
    <property type="project" value="UniProtKB-UniPathway"/>
</dbReference>
<protein>
    <recommendedName>
        <fullName evidence="4 6">dTDP-4-dehydrorhamnose reductase</fullName>
        <ecNumber evidence="3 6">1.1.1.133</ecNumber>
    </recommendedName>
</protein>
<dbReference type="NCBIfam" id="TIGR01214">
    <property type="entry name" value="rmlD"/>
    <property type="match status" value="1"/>
</dbReference>
<evidence type="ECO:0000256" key="4">
    <source>
        <dbReference type="ARBA" id="ARBA00017099"/>
    </source>
</evidence>
<keyword evidence="6 8" id="KW-0560">Oxidoreductase</keyword>
<proteinExistence type="inferred from homology"/>
<dbReference type="Gene3D" id="3.90.25.10">
    <property type="entry name" value="UDP-galactose 4-epimerase, domain 1"/>
    <property type="match status" value="1"/>
</dbReference>
<comment type="similarity">
    <text evidence="2 6">Belongs to the dTDP-4-dehydrorhamnose reductase family.</text>
</comment>
<dbReference type="Pfam" id="PF04321">
    <property type="entry name" value="RmlD_sub_bind"/>
    <property type="match status" value="1"/>
</dbReference>
<dbReference type="InterPro" id="IPR005913">
    <property type="entry name" value="dTDP_dehydrorham_reduct"/>
</dbReference>
<organism evidence="8 9">
    <name type="scientific">Roseibium album</name>
    <dbReference type="NCBI Taxonomy" id="311410"/>
    <lineage>
        <taxon>Bacteria</taxon>
        <taxon>Pseudomonadati</taxon>
        <taxon>Pseudomonadota</taxon>
        <taxon>Alphaproteobacteria</taxon>
        <taxon>Hyphomicrobiales</taxon>
        <taxon>Stappiaceae</taxon>
        <taxon>Roseibium</taxon>
    </lineage>
</organism>
<dbReference type="CDD" id="cd05254">
    <property type="entry name" value="dTDP_HR_like_SDR_e"/>
    <property type="match status" value="1"/>
</dbReference>
<dbReference type="PANTHER" id="PTHR10491:SF4">
    <property type="entry name" value="METHIONINE ADENOSYLTRANSFERASE 2 SUBUNIT BETA"/>
    <property type="match status" value="1"/>
</dbReference>
<evidence type="ECO:0000256" key="2">
    <source>
        <dbReference type="ARBA" id="ARBA00010944"/>
    </source>
</evidence>
<dbReference type="RefSeq" id="WP_055112352.1">
    <property type="nucleotide sequence ID" value="NZ_CXWA01000005.1"/>
</dbReference>
<evidence type="ECO:0000256" key="3">
    <source>
        <dbReference type="ARBA" id="ARBA00012929"/>
    </source>
</evidence>
<keyword evidence="6" id="KW-0521">NADP</keyword>
<evidence type="ECO:0000256" key="5">
    <source>
        <dbReference type="ARBA" id="ARBA00048200"/>
    </source>
</evidence>
<sequence>MILVFGSSGQVASELRALVPDAVFLGRDKVDLSREADLGPVIERYNPDGIINAAAYTAVDKAEEEEDLALIINAQRPREMARAAHKLGVPLVHISTDYVFDGGGEAAFLPDAATGPLGAYGRTKLRGEEAIQKEGANCAILRTSWVFSAHGANFLKTMLRLSETRDRLTIVADQVGGPTPAAAIADACVKVVRQLKNEPAKSGIYHFSGAPDVSWAQFAREIFYQAGRKVHVEDIPTSDFPTPARRPLNSRLDCRSLSVFGLDRPDWKAGVADTLTKLGVNS</sequence>
<evidence type="ECO:0000256" key="1">
    <source>
        <dbReference type="ARBA" id="ARBA00004781"/>
    </source>
</evidence>
<accession>A0A0M6ZDP1</accession>
<comment type="cofactor">
    <cofactor evidence="6">
        <name>Mg(2+)</name>
        <dbReference type="ChEBI" id="CHEBI:18420"/>
    </cofactor>
    <text evidence="6">Binds 1 Mg(2+) ion per monomer.</text>
</comment>
<feature type="domain" description="RmlD-like substrate binding" evidence="7">
    <location>
        <begin position="2"/>
        <end position="278"/>
    </location>
</feature>
<evidence type="ECO:0000259" key="7">
    <source>
        <dbReference type="Pfam" id="PF04321"/>
    </source>
</evidence>
<dbReference type="AlphaFoldDB" id="A0A0M6ZDP1"/>
<reference evidence="9" key="1">
    <citation type="submission" date="2015-07" db="EMBL/GenBank/DDBJ databases">
        <authorList>
            <person name="Rodrigo-Torres Lidia"/>
            <person name="Arahal R.David."/>
        </authorList>
    </citation>
    <scope>NUCLEOTIDE SEQUENCE [LARGE SCALE GENOMIC DNA]</scope>
    <source>
        <strain evidence="9">CECT 5096</strain>
    </source>
</reference>
<dbReference type="SUPFAM" id="SSF51735">
    <property type="entry name" value="NAD(P)-binding Rossmann-fold domains"/>
    <property type="match status" value="1"/>
</dbReference>
<dbReference type="UniPathway" id="UPA00124"/>
<dbReference type="GO" id="GO:0008831">
    <property type="term" value="F:dTDP-4-dehydrorhamnose reductase activity"/>
    <property type="evidence" value="ECO:0007669"/>
    <property type="project" value="UniProtKB-EC"/>
</dbReference>
<comment type="function">
    <text evidence="6">Catalyzes the reduction of dTDP-6-deoxy-L-lyxo-4-hexulose to yield dTDP-L-rhamnose.</text>
</comment>
<dbReference type="InterPro" id="IPR036291">
    <property type="entry name" value="NAD(P)-bd_dom_sf"/>
</dbReference>
<name>A0A0M6ZDP1_9HYPH</name>
<dbReference type="STRING" id="311410.LA5095_00963"/>
<dbReference type="EC" id="1.1.1.133" evidence="3 6"/>
<dbReference type="OrthoDB" id="9803892at2"/>
<evidence type="ECO:0000256" key="6">
    <source>
        <dbReference type="RuleBase" id="RU364082"/>
    </source>
</evidence>
<dbReference type="PANTHER" id="PTHR10491">
    <property type="entry name" value="DTDP-4-DEHYDRORHAMNOSE REDUCTASE"/>
    <property type="match status" value="1"/>
</dbReference>
<dbReference type="EMBL" id="CXWC01000011">
    <property type="protein sequence ID" value="CTQ74575.1"/>
    <property type="molecule type" value="Genomic_DNA"/>
</dbReference>
<dbReference type="Proteomes" id="UP000049983">
    <property type="component" value="Unassembled WGS sequence"/>
</dbReference>